<dbReference type="PANTHER" id="PTHR30404:SF0">
    <property type="entry name" value="N-ACETYLMURAMOYL-L-ALANINE AMIDASE AMIC"/>
    <property type="match status" value="1"/>
</dbReference>
<keyword evidence="2" id="KW-0472">Membrane</keyword>
<dbReference type="Gene3D" id="3.40.630.40">
    <property type="entry name" value="Zn-dependent exopeptidases"/>
    <property type="match status" value="1"/>
</dbReference>
<dbReference type="CDD" id="cd02696">
    <property type="entry name" value="MurNAc-LAA"/>
    <property type="match status" value="1"/>
</dbReference>
<feature type="transmembrane region" description="Helical" evidence="2">
    <location>
        <begin position="14"/>
        <end position="36"/>
    </location>
</feature>
<evidence type="ECO:0000313" key="4">
    <source>
        <dbReference type="EMBL" id="BBK22178.1"/>
    </source>
</evidence>
<keyword evidence="2" id="KW-0812">Transmembrane</keyword>
<dbReference type="Pfam" id="PF01520">
    <property type="entry name" value="Amidase_3"/>
    <property type="match status" value="1"/>
</dbReference>
<evidence type="ECO:0000256" key="1">
    <source>
        <dbReference type="ARBA" id="ARBA00022801"/>
    </source>
</evidence>
<evidence type="ECO:0000256" key="2">
    <source>
        <dbReference type="SAM" id="Phobius"/>
    </source>
</evidence>
<sequence length="247" mass="28236">MRKKRKRNNRIQHLLKIICLELVVIVLLLLCFVYILPRNPVSEIILDFIEEKPLVVLDAGHGGYDVGSEFNGVYEKNITLEITKKVGEELERRDIPVTYTRDSDHVDWPSDELQDLEERVHISNTSGASLFISIHTNATETKDGQGFEIWAKTSDEQTEKLAENIEQEVVTLPYITDRGIKDEQTSPLHVLHYNELPAVLIEAGFLESKEDCEYLLVEEKQTEFAKEIADGIENTLKDMGVLQDDVK</sequence>
<dbReference type="SMART" id="SM00646">
    <property type="entry name" value="Ami_3"/>
    <property type="match status" value="1"/>
</dbReference>
<name>A0A6N4TH30_9FIRM</name>
<organism evidence="4 5">
    <name type="scientific">Amedibacterium intestinale</name>
    <dbReference type="NCBI Taxonomy" id="2583452"/>
    <lineage>
        <taxon>Bacteria</taxon>
        <taxon>Bacillati</taxon>
        <taxon>Bacillota</taxon>
        <taxon>Erysipelotrichia</taxon>
        <taxon>Erysipelotrichales</taxon>
        <taxon>Erysipelotrichaceae</taxon>
        <taxon>Amedibacterium</taxon>
    </lineage>
</organism>
<accession>A0A6N4TH30</accession>
<evidence type="ECO:0000313" key="5">
    <source>
        <dbReference type="Proteomes" id="UP000464754"/>
    </source>
</evidence>
<dbReference type="AlphaFoldDB" id="A0A6N4TH30"/>
<dbReference type="GO" id="GO:0008745">
    <property type="term" value="F:N-acetylmuramoyl-L-alanine amidase activity"/>
    <property type="evidence" value="ECO:0007669"/>
    <property type="project" value="InterPro"/>
</dbReference>
<reference evidence="5" key="1">
    <citation type="submission" date="2019-05" db="EMBL/GenBank/DDBJ databases">
        <title>Complete genome sequencing of Absiella argi strain JCM 30884.</title>
        <authorList>
            <person name="Sakamoto M."/>
            <person name="Murakami T."/>
            <person name="Mori H."/>
        </authorList>
    </citation>
    <scope>NUCLEOTIDE SEQUENCE [LARGE SCALE GENOMIC DNA]</scope>
    <source>
        <strain evidence="5">JCM 30884</strain>
    </source>
</reference>
<keyword evidence="1" id="KW-0378">Hydrolase</keyword>
<gene>
    <name evidence="4" type="ORF">Aargi30884_10810</name>
</gene>
<dbReference type="GO" id="GO:0009253">
    <property type="term" value="P:peptidoglycan catabolic process"/>
    <property type="evidence" value="ECO:0007669"/>
    <property type="project" value="InterPro"/>
</dbReference>
<keyword evidence="2" id="KW-1133">Transmembrane helix</keyword>
<dbReference type="InterPro" id="IPR050695">
    <property type="entry name" value="N-acetylmuramoyl_amidase_3"/>
</dbReference>
<dbReference type="SUPFAM" id="SSF53187">
    <property type="entry name" value="Zn-dependent exopeptidases"/>
    <property type="match status" value="1"/>
</dbReference>
<dbReference type="KEGG" id="aarg:Aargi30884_10810"/>
<dbReference type="RefSeq" id="WP_118277549.1">
    <property type="nucleotide sequence ID" value="NZ_AP019695.1"/>
</dbReference>
<protein>
    <recommendedName>
        <fullName evidence="3">MurNAc-LAA domain-containing protein</fullName>
    </recommendedName>
</protein>
<dbReference type="GO" id="GO:0030288">
    <property type="term" value="C:outer membrane-bounded periplasmic space"/>
    <property type="evidence" value="ECO:0007669"/>
    <property type="project" value="TreeGrafter"/>
</dbReference>
<proteinExistence type="predicted"/>
<keyword evidence="5" id="KW-1185">Reference proteome</keyword>
<dbReference type="InterPro" id="IPR002508">
    <property type="entry name" value="MurNAc-LAA_cat"/>
</dbReference>
<feature type="domain" description="MurNAc-LAA" evidence="3">
    <location>
        <begin position="120"/>
        <end position="233"/>
    </location>
</feature>
<dbReference type="Proteomes" id="UP000464754">
    <property type="component" value="Chromosome"/>
</dbReference>
<dbReference type="PANTHER" id="PTHR30404">
    <property type="entry name" value="N-ACETYLMURAMOYL-L-ALANINE AMIDASE"/>
    <property type="match status" value="1"/>
</dbReference>
<dbReference type="EMBL" id="AP019695">
    <property type="protein sequence ID" value="BBK22178.1"/>
    <property type="molecule type" value="Genomic_DNA"/>
</dbReference>
<evidence type="ECO:0000259" key="3">
    <source>
        <dbReference type="SMART" id="SM00646"/>
    </source>
</evidence>